<organism evidence="3">
    <name type="scientific">Candidatus Kentrum eta</name>
    <dbReference type="NCBI Taxonomy" id="2126337"/>
    <lineage>
        <taxon>Bacteria</taxon>
        <taxon>Pseudomonadati</taxon>
        <taxon>Pseudomonadota</taxon>
        <taxon>Gammaproteobacteria</taxon>
        <taxon>Candidatus Kentrum</taxon>
    </lineage>
</organism>
<proteinExistence type="predicted"/>
<evidence type="ECO:0000313" key="3">
    <source>
        <dbReference type="EMBL" id="VFK01693.1"/>
    </source>
</evidence>
<sequence length="161" mass="18052">MCRGFKARCKPLSLAGTATSKVNVVGHQAVGQYFHLMASAIFLQPLEINPAVFLHEKYVFPVVATLSDVMGKPCEYGTCPSWHEGSLQELKNYPKKGKRPLFLSPFFRDIDPRPDAFSFVEKIARDRGVEIDRFFHGRTQPCGFPNPMPQIPSTAGELRPQ</sequence>
<dbReference type="EMBL" id="CAADFI010000074">
    <property type="protein sequence ID" value="VFJ95284.1"/>
    <property type="molecule type" value="Genomic_DNA"/>
</dbReference>
<reference evidence="3" key="1">
    <citation type="submission" date="2019-02" db="EMBL/GenBank/DDBJ databases">
        <authorList>
            <person name="Gruber-Vodicka R. H."/>
            <person name="Seah K. B. B."/>
        </authorList>
    </citation>
    <scope>NUCLEOTIDE SEQUENCE</scope>
    <source>
        <strain evidence="3">BECK_SA2B12</strain>
        <strain evidence="1">BECK_SA2B15</strain>
        <strain evidence="2">BECK_SA2B20</strain>
    </source>
</reference>
<evidence type="ECO:0000313" key="2">
    <source>
        <dbReference type="EMBL" id="VFJ95284.1"/>
    </source>
</evidence>
<name>A0A450VA84_9GAMM</name>
<dbReference type="AlphaFoldDB" id="A0A450VA84"/>
<accession>A0A450VA84</accession>
<protein>
    <submittedName>
        <fullName evidence="3">Uncharacterized protein</fullName>
    </submittedName>
</protein>
<dbReference type="EMBL" id="CAADFJ010000070">
    <property type="protein sequence ID" value="VFK01693.1"/>
    <property type="molecule type" value="Genomic_DNA"/>
</dbReference>
<gene>
    <name evidence="1" type="ORF">BECKH772A_GA0070896_1007123</name>
    <name evidence="2" type="ORF">BECKH772B_GA0070898_1007423</name>
    <name evidence="3" type="ORF">BECKH772C_GA0070978_1007023</name>
</gene>
<dbReference type="EMBL" id="CAADFG010000071">
    <property type="protein sequence ID" value="VFJ94402.1"/>
    <property type="molecule type" value="Genomic_DNA"/>
</dbReference>
<evidence type="ECO:0000313" key="1">
    <source>
        <dbReference type="EMBL" id="VFJ94402.1"/>
    </source>
</evidence>